<feature type="compositionally biased region" description="Low complexity" evidence="1">
    <location>
        <begin position="25"/>
        <end position="39"/>
    </location>
</feature>
<dbReference type="AlphaFoldDB" id="A0A8T0NSP3"/>
<dbReference type="EMBL" id="CM029053">
    <property type="protein sequence ID" value="KAG2552971.1"/>
    <property type="molecule type" value="Genomic_DNA"/>
</dbReference>
<name>A0A8T0NSP3_PANVG</name>
<evidence type="ECO:0000313" key="3">
    <source>
        <dbReference type="Proteomes" id="UP000823388"/>
    </source>
</evidence>
<feature type="compositionally biased region" description="Basic residues" evidence="1">
    <location>
        <begin position="56"/>
        <end position="65"/>
    </location>
</feature>
<comment type="caution">
    <text evidence="2">The sequence shown here is derived from an EMBL/GenBank/DDBJ whole genome shotgun (WGS) entry which is preliminary data.</text>
</comment>
<sequence>MPQTKFNSRSSKSQTGRQTKSYELAFAPSAAAPTSAGVGTPAGGASGQGTGGRARPPARRAASRR</sequence>
<feature type="compositionally biased region" description="Gly residues" evidence="1">
    <location>
        <begin position="40"/>
        <end position="52"/>
    </location>
</feature>
<proteinExistence type="predicted"/>
<evidence type="ECO:0000313" key="2">
    <source>
        <dbReference type="EMBL" id="KAG2552971.1"/>
    </source>
</evidence>
<organism evidence="2 3">
    <name type="scientific">Panicum virgatum</name>
    <name type="common">Blackwell switchgrass</name>
    <dbReference type="NCBI Taxonomy" id="38727"/>
    <lineage>
        <taxon>Eukaryota</taxon>
        <taxon>Viridiplantae</taxon>
        <taxon>Streptophyta</taxon>
        <taxon>Embryophyta</taxon>
        <taxon>Tracheophyta</taxon>
        <taxon>Spermatophyta</taxon>
        <taxon>Magnoliopsida</taxon>
        <taxon>Liliopsida</taxon>
        <taxon>Poales</taxon>
        <taxon>Poaceae</taxon>
        <taxon>PACMAD clade</taxon>
        <taxon>Panicoideae</taxon>
        <taxon>Panicodae</taxon>
        <taxon>Paniceae</taxon>
        <taxon>Panicinae</taxon>
        <taxon>Panicum</taxon>
        <taxon>Panicum sect. Hiantes</taxon>
    </lineage>
</organism>
<dbReference type="Proteomes" id="UP000823388">
    <property type="component" value="Chromosome 9K"/>
</dbReference>
<accession>A0A8T0NSP3</accession>
<feature type="region of interest" description="Disordered" evidence="1">
    <location>
        <begin position="1"/>
        <end position="65"/>
    </location>
</feature>
<keyword evidence="3" id="KW-1185">Reference proteome</keyword>
<feature type="compositionally biased region" description="Polar residues" evidence="1">
    <location>
        <begin position="1"/>
        <end position="21"/>
    </location>
</feature>
<reference evidence="2" key="1">
    <citation type="submission" date="2020-05" db="EMBL/GenBank/DDBJ databases">
        <title>WGS assembly of Panicum virgatum.</title>
        <authorList>
            <person name="Lovell J.T."/>
            <person name="Jenkins J."/>
            <person name="Shu S."/>
            <person name="Juenger T.E."/>
            <person name="Schmutz J."/>
        </authorList>
    </citation>
    <scope>NUCLEOTIDE SEQUENCE</scope>
    <source>
        <strain evidence="2">AP13</strain>
    </source>
</reference>
<evidence type="ECO:0000256" key="1">
    <source>
        <dbReference type="SAM" id="MobiDB-lite"/>
    </source>
</evidence>
<protein>
    <submittedName>
        <fullName evidence="2">Uncharacterized protein</fullName>
    </submittedName>
</protein>
<gene>
    <name evidence="2" type="ORF">PVAP13_9KG493452</name>
</gene>